<dbReference type="PANTHER" id="PTHR12756">
    <property type="entry name" value="CYTOSOLIC CARBOXYPEPTIDASE"/>
    <property type="match status" value="1"/>
</dbReference>
<dbReference type="Gene3D" id="3.40.630.10">
    <property type="entry name" value="Zn peptidases"/>
    <property type="match status" value="1"/>
</dbReference>
<organism evidence="2">
    <name type="scientific">Cyprideis torosa</name>
    <dbReference type="NCBI Taxonomy" id="163714"/>
    <lineage>
        <taxon>Eukaryota</taxon>
        <taxon>Metazoa</taxon>
        <taxon>Ecdysozoa</taxon>
        <taxon>Arthropoda</taxon>
        <taxon>Crustacea</taxon>
        <taxon>Oligostraca</taxon>
        <taxon>Ostracoda</taxon>
        <taxon>Podocopa</taxon>
        <taxon>Podocopida</taxon>
        <taxon>Cytherocopina</taxon>
        <taxon>Cytheroidea</taxon>
        <taxon>Cytherideidae</taxon>
        <taxon>Cyprideis</taxon>
    </lineage>
</organism>
<reference evidence="2" key="1">
    <citation type="submission" date="2020-11" db="EMBL/GenBank/DDBJ databases">
        <authorList>
            <person name="Tran Van P."/>
        </authorList>
    </citation>
    <scope>NUCLEOTIDE SEQUENCE</scope>
</reference>
<dbReference type="PANTHER" id="PTHR12756:SF12">
    <property type="entry name" value="CYTOSOLIC CARBOXYPEPTIDASE-LIKE PROTEIN 5"/>
    <property type="match status" value="1"/>
</dbReference>
<dbReference type="InterPro" id="IPR050821">
    <property type="entry name" value="Cytosolic_carboxypeptidase"/>
</dbReference>
<dbReference type="EMBL" id="OB676754">
    <property type="protein sequence ID" value="CAD7236125.1"/>
    <property type="molecule type" value="Genomic_DNA"/>
</dbReference>
<name>A0A7R8WQC2_9CRUS</name>
<dbReference type="OrthoDB" id="10253041at2759"/>
<gene>
    <name evidence="2" type="ORF">CTOB1V02_LOCUS13940</name>
</gene>
<evidence type="ECO:0000313" key="2">
    <source>
        <dbReference type="EMBL" id="CAD7236125.1"/>
    </source>
</evidence>
<evidence type="ECO:0000256" key="1">
    <source>
        <dbReference type="ARBA" id="ARBA00001947"/>
    </source>
</evidence>
<accession>A0A7R8WQC2</accession>
<dbReference type="SUPFAM" id="SSF53187">
    <property type="entry name" value="Zn-dependent exopeptidases"/>
    <property type="match status" value="1"/>
</dbReference>
<comment type="cofactor">
    <cofactor evidence="1">
        <name>Zn(2+)</name>
        <dbReference type="ChEBI" id="CHEBI:29105"/>
    </cofactor>
</comment>
<sequence>MGAMAGASGGPKAPDDDCEDRGGIGPSENTVADVPNYELSELEDCWMRRLKAEVQKRSGGGTSWIKTTEECGIFLYLDLHGHASKRGTFVYGNHMEDTDSATEALMFPKIMALNCSHFDFAGCDFRKGNTKVRGFSKEGAGRVQLSSMSRLIRCYTLECNYHSGRVMRAL</sequence>
<proteinExistence type="predicted"/>
<feature type="non-terminal residue" evidence="2">
    <location>
        <position position="1"/>
    </location>
</feature>
<dbReference type="AlphaFoldDB" id="A0A7R8WQC2"/>
<protein>
    <submittedName>
        <fullName evidence="2">Uncharacterized protein</fullName>
    </submittedName>
</protein>